<organism evidence="1 2">
    <name type="scientific">Diaphorina citri</name>
    <name type="common">Asian citrus psyllid</name>
    <dbReference type="NCBI Taxonomy" id="121845"/>
    <lineage>
        <taxon>Eukaryota</taxon>
        <taxon>Metazoa</taxon>
        <taxon>Ecdysozoa</taxon>
        <taxon>Arthropoda</taxon>
        <taxon>Hexapoda</taxon>
        <taxon>Insecta</taxon>
        <taxon>Pterygota</taxon>
        <taxon>Neoptera</taxon>
        <taxon>Paraneoptera</taxon>
        <taxon>Hemiptera</taxon>
        <taxon>Sternorrhyncha</taxon>
        <taxon>Psylloidea</taxon>
        <taxon>Psyllidae</taxon>
        <taxon>Diaphorininae</taxon>
        <taxon>Diaphorina</taxon>
    </lineage>
</organism>
<sequence>MVISEIRARDRILLLLRDDNAQHLGRTFQPLRREELRDALRSATMDLWQAEWDAANTGRLTHKFFPSVMARVELHLPLNRRITRAATGHFLNCAGYRARILKLQRARHSRSPDHLLSLLPLPAHRLTAADTLVTYHTLA</sequence>
<accession>A0A1S3DHN4</accession>
<dbReference type="AlphaFoldDB" id="A0A1S3DHN4"/>
<dbReference type="RefSeq" id="XP_008481961.1">
    <property type="nucleotide sequence ID" value="XM_008483739.3"/>
</dbReference>
<proteinExistence type="predicted"/>
<evidence type="ECO:0000313" key="2">
    <source>
        <dbReference type="RefSeq" id="XP_008481961.1"/>
    </source>
</evidence>
<evidence type="ECO:0000313" key="1">
    <source>
        <dbReference type="Proteomes" id="UP000079169"/>
    </source>
</evidence>
<dbReference type="PaxDb" id="121845-A0A1S3DHN4"/>
<name>A0A1S3DHN4_DIACI</name>
<dbReference type="Proteomes" id="UP000079169">
    <property type="component" value="Unplaced"/>
</dbReference>
<protein>
    <submittedName>
        <fullName evidence="2">Uncharacterized protein LOC103518657 isoform X1</fullName>
    </submittedName>
</protein>
<reference evidence="2" key="1">
    <citation type="submission" date="2025-08" db="UniProtKB">
        <authorList>
            <consortium name="RefSeq"/>
        </authorList>
    </citation>
    <scope>IDENTIFICATION</scope>
</reference>
<dbReference type="KEGG" id="dci:103518657"/>
<keyword evidence="1" id="KW-1185">Reference proteome</keyword>
<gene>
    <name evidence="2" type="primary">LOC103518657</name>
</gene>
<dbReference type="GeneID" id="103518657"/>